<evidence type="ECO:0000256" key="12">
    <source>
        <dbReference type="SAM" id="Phobius"/>
    </source>
</evidence>
<evidence type="ECO:0000256" key="11">
    <source>
        <dbReference type="SAM" id="MobiDB-lite"/>
    </source>
</evidence>
<keyword evidence="8 12" id="KW-1133">Transmembrane helix</keyword>
<dbReference type="KEGG" id="vcw:GJQ55_06775"/>
<keyword evidence="5 10" id="KW-0997">Cell inner membrane</keyword>
<gene>
    <name evidence="15" type="ORF">GJQ55_06775</name>
</gene>
<evidence type="ECO:0000256" key="2">
    <source>
        <dbReference type="ARBA" id="ARBA00007246"/>
    </source>
</evidence>
<accession>A0A9X7UV13</accession>
<evidence type="ECO:0000256" key="6">
    <source>
        <dbReference type="ARBA" id="ARBA00022692"/>
    </source>
</evidence>
<evidence type="ECO:0000256" key="10">
    <source>
        <dbReference type="PIRNR" id="PIRNR002786"/>
    </source>
</evidence>
<reference evidence="15 16" key="1">
    <citation type="submission" date="2019-11" db="EMBL/GenBank/DDBJ databases">
        <title>Venatorbacter sp. nov. a predator of Campylobacter and other Gram-negative bacteria.</title>
        <authorList>
            <person name="Saeedi A."/>
            <person name="Cummings N.J."/>
            <person name="Connerton I.F."/>
            <person name="Connerton P.L."/>
        </authorList>
    </citation>
    <scope>NUCLEOTIDE SEQUENCE [LARGE SCALE GENOMIC DNA]</scope>
    <source>
        <strain evidence="15">XL5</strain>
    </source>
</reference>
<dbReference type="AlphaFoldDB" id="A0A9X7UV13"/>
<evidence type="ECO:0000256" key="7">
    <source>
        <dbReference type="ARBA" id="ARBA00022927"/>
    </source>
</evidence>
<sequence length="345" mass="38404">MNNGRRCSVPRQHGLALITVLMIFAIVSVLGISMVERQAADIQRSGTLLAVQQANAFVIGAEQAVKTGLYLDWNNDKERDHALEEWATDRRFPLSPGTVFIRIRDAQGRFNLNTLSKGAANRDRQYQRFINLLNLLALDPALAERLLGWLDDTSQEDTRYQSQQPPYRAAYQSCRHTSEILLLEGMTLESYRRLEPYIACLPLTAALNVNTASAAVLAALDASLTLADGDSIVAARGDKGFASLDEFWGLSQVTPFTREEDASVPAAERKPRWEQTDFSVKSEYFEAFIRVDLYQRIATSEVLIRRDQGSGKMTTLYRDYSRREARPDPAGGTTNNVPASAIPAG</sequence>
<evidence type="ECO:0000313" key="15">
    <source>
        <dbReference type="EMBL" id="QQD24197.1"/>
    </source>
</evidence>
<evidence type="ECO:0000259" key="13">
    <source>
        <dbReference type="Pfam" id="PF03934"/>
    </source>
</evidence>
<keyword evidence="4 10" id="KW-1003">Cell membrane</keyword>
<keyword evidence="6 12" id="KW-0812">Transmembrane</keyword>
<feature type="domain" description="T2SS protein K second SAM-like" evidence="13">
    <location>
        <begin position="207"/>
        <end position="254"/>
    </location>
</feature>
<dbReference type="Pfam" id="PF21687">
    <property type="entry name" value="T2SSK_1st"/>
    <property type="match status" value="1"/>
</dbReference>
<dbReference type="EMBL" id="CP046056">
    <property type="protein sequence ID" value="QQD24197.1"/>
    <property type="molecule type" value="Genomic_DNA"/>
</dbReference>
<dbReference type="SUPFAM" id="SSF54523">
    <property type="entry name" value="Pili subunits"/>
    <property type="match status" value="1"/>
</dbReference>
<dbReference type="Proteomes" id="UP000596074">
    <property type="component" value="Chromosome"/>
</dbReference>
<dbReference type="InterPro" id="IPR045584">
    <property type="entry name" value="Pilin-like"/>
</dbReference>
<comment type="subcellular location">
    <subcellularLocation>
        <location evidence="1 10">Cell inner membrane</location>
    </subcellularLocation>
</comment>
<evidence type="ECO:0000256" key="1">
    <source>
        <dbReference type="ARBA" id="ARBA00004533"/>
    </source>
</evidence>
<feature type="transmembrane region" description="Helical" evidence="12">
    <location>
        <begin position="15"/>
        <end position="35"/>
    </location>
</feature>
<evidence type="ECO:0000259" key="14">
    <source>
        <dbReference type="Pfam" id="PF21687"/>
    </source>
</evidence>
<evidence type="ECO:0000256" key="3">
    <source>
        <dbReference type="ARBA" id="ARBA00022448"/>
    </source>
</evidence>
<dbReference type="Gene3D" id="3.30.1300.30">
    <property type="entry name" value="GSPII I/J protein-like"/>
    <property type="match status" value="1"/>
</dbReference>
<dbReference type="GO" id="GO:0009306">
    <property type="term" value="P:protein secretion"/>
    <property type="evidence" value="ECO:0007669"/>
    <property type="project" value="InterPro"/>
</dbReference>
<name>A0A9X7UV13_9GAMM</name>
<dbReference type="GO" id="GO:0005886">
    <property type="term" value="C:plasma membrane"/>
    <property type="evidence" value="ECO:0007669"/>
    <property type="project" value="UniProtKB-SubCell"/>
</dbReference>
<dbReference type="PANTHER" id="PTHR38831:SF1">
    <property type="entry name" value="TYPE II SECRETION SYSTEM PROTEIN K-RELATED"/>
    <property type="match status" value="1"/>
</dbReference>
<evidence type="ECO:0000313" key="16">
    <source>
        <dbReference type="Proteomes" id="UP000596074"/>
    </source>
</evidence>
<evidence type="ECO:0000256" key="9">
    <source>
        <dbReference type="ARBA" id="ARBA00023136"/>
    </source>
</evidence>
<dbReference type="PIRSF" id="PIRSF002786">
    <property type="entry name" value="XcpX"/>
    <property type="match status" value="1"/>
</dbReference>
<dbReference type="NCBIfam" id="NF037980">
    <property type="entry name" value="T2SS_GspK"/>
    <property type="match status" value="1"/>
</dbReference>
<dbReference type="RefSeq" id="WP_228344234.1">
    <property type="nucleotide sequence ID" value="NZ_CP046056.1"/>
</dbReference>
<dbReference type="Pfam" id="PF03934">
    <property type="entry name" value="T2SSK"/>
    <property type="match status" value="1"/>
</dbReference>
<keyword evidence="16" id="KW-1185">Reference proteome</keyword>
<dbReference type="Gene3D" id="1.10.40.60">
    <property type="entry name" value="EpsJ-like"/>
    <property type="match status" value="2"/>
</dbReference>
<evidence type="ECO:0000256" key="5">
    <source>
        <dbReference type="ARBA" id="ARBA00022519"/>
    </source>
</evidence>
<dbReference type="PANTHER" id="PTHR38831">
    <property type="entry name" value="TYPE II SECRETION SYSTEM PROTEIN K"/>
    <property type="match status" value="1"/>
</dbReference>
<comment type="similarity">
    <text evidence="2 10">Belongs to the GSP K family.</text>
</comment>
<feature type="domain" description="T2SS protein K first SAM-like" evidence="14">
    <location>
        <begin position="108"/>
        <end position="202"/>
    </location>
</feature>
<feature type="region of interest" description="Disordered" evidence="11">
    <location>
        <begin position="321"/>
        <end position="345"/>
    </location>
</feature>
<dbReference type="InterPro" id="IPR049031">
    <property type="entry name" value="T2SSK_SAM-like_1st"/>
</dbReference>
<keyword evidence="7" id="KW-0653">Protein transport</keyword>
<dbReference type="InterPro" id="IPR005628">
    <property type="entry name" value="GspK"/>
</dbReference>
<keyword evidence="3 10" id="KW-0813">Transport</keyword>
<dbReference type="InterPro" id="IPR049179">
    <property type="entry name" value="T2SSK_SAM-like_2nd"/>
</dbReference>
<evidence type="ECO:0000256" key="4">
    <source>
        <dbReference type="ARBA" id="ARBA00022475"/>
    </source>
</evidence>
<proteinExistence type="inferred from homology"/>
<keyword evidence="9 10" id="KW-0472">Membrane</keyword>
<organism evidence="15 16">
    <name type="scientific">Venatoribacter cucullus</name>
    <dbReference type="NCBI Taxonomy" id="2661630"/>
    <lineage>
        <taxon>Bacteria</taxon>
        <taxon>Pseudomonadati</taxon>
        <taxon>Pseudomonadota</taxon>
        <taxon>Gammaproteobacteria</taxon>
        <taxon>Oceanospirillales</taxon>
        <taxon>Oceanospirillaceae</taxon>
        <taxon>Venatoribacter</taxon>
    </lineage>
</organism>
<evidence type="ECO:0000256" key="8">
    <source>
        <dbReference type="ARBA" id="ARBA00022989"/>
    </source>
</evidence>
<dbReference type="InterPro" id="IPR038072">
    <property type="entry name" value="GspK_central_sf"/>
</dbReference>
<protein>
    <recommendedName>
        <fullName evidence="10">Type II secretion system protein K</fullName>
    </recommendedName>
</protein>
<dbReference type="SUPFAM" id="SSF158544">
    <property type="entry name" value="GspK insert domain-like"/>
    <property type="match status" value="1"/>
</dbReference>